<feature type="region of interest" description="Disordered" evidence="6">
    <location>
        <begin position="2017"/>
        <end position="2041"/>
    </location>
</feature>
<feature type="region of interest" description="Disordered" evidence="6">
    <location>
        <begin position="505"/>
        <end position="550"/>
    </location>
</feature>
<feature type="region of interest" description="Disordered" evidence="6">
    <location>
        <begin position="5100"/>
        <end position="5120"/>
    </location>
</feature>
<feature type="compositionally biased region" description="Basic and acidic residues" evidence="6">
    <location>
        <begin position="594"/>
        <end position="604"/>
    </location>
</feature>
<feature type="compositionally biased region" description="Polar residues" evidence="6">
    <location>
        <begin position="605"/>
        <end position="614"/>
    </location>
</feature>
<keyword evidence="3" id="KW-0347">Helicase</keyword>
<dbReference type="GO" id="GO:0004386">
    <property type="term" value="F:helicase activity"/>
    <property type="evidence" value="ECO:0007669"/>
    <property type="project" value="UniProtKB-KW"/>
</dbReference>
<dbReference type="InterPro" id="IPR011990">
    <property type="entry name" value="TPR-like_helical_dom_sf"/>
</dbReference>
<keyword evidence="2" id="KW-0378">Hydrolase</keyword>
<organism evidence="7 8">
    <name type="scientific">Pocillopora damicornis</name>
    <name type="common">Cauliflower coral</name>
    <name type="synonym">Millepora damicornis</name>
    <dbReference type="NCBI Taxonomy" id="46731"/>
    <lineage>
        <taxon>Eukaryota</taxon>
        <taxon>Metazoa</taxon>
        <taxon>Cnidaria</taxon>
        <taxon>Anthozoa</taxon>
        <taxon>Hexacorallia</taxon>
        <taxon>Scleractinia</taxon>
        <taxon>Astrocoeniina</taxon>
        <taxon>Pocilloporidae</taxon>
        <taxon>Pocillopora</taxon>
    </lineage>
</organism>
<evidence type="ECO:0000313" key="7">
    <source>
        <dbReference type="EMBL" id="RMX48103.1"/>
    </source>
</evidence>
<dbReference type="InterPro" id="IPR002110">
    <property type="entry name" value="Ankyrin_rpt"/>
</dbReference>
<dbReference type="Gene3D" id="1.25.40.20">
    <property type="entry name" value="Ankyrin repeat-containing domain"/>
    <property type="match status" value="2"/>
</dbReference>
<dbReference type="InterPro" id="IPR013986">
    <property type="entry name" value="DExx_box_DNA_helicase_dom_sf"/>
</dbReference>
<dbReference type="InterPro" id="IPR027417">
    <property type="entry name" value="P-loop_NTPase"/>
</dbReference>
<dbReference type="GO" id="GO:0005524">
    <property type="term" value="F:ATP binding"/>
    <property type="evidence" value="ECO:0007669"/>
    <property type="project" value="UniProtKB-KW"/>
</dbReference>
<dbReference type="Gene3D" id="1.10.10.160">
    <property type="match status" value="1"/>
</dbReference>
<dbReference type="InterPro" id="IPR036770">
    <property type="entry name" value="Ankyrin_rpt-contain_sf"/>
</dbReference>
<feature type="compositionally biased region" description="Basic and acidic residues" evidence="6">
    <location>
        <begin position="5104"/>
        <end position="5113"/>
    </location>
</feature>
<dbReference type="Proteomes" id="UP000275408">
    <property type="component" value="Unassembled WGS sequence"/>
</dbReference>
<gene>
    <name evidence="7" type="ORF">pdam_00002684</name>
</gene>
<feature type="region of interest" description="Disordered" evidence="6">
    <location>
        <begin position="5244"/>
        <end position="5283"/>
    </location>
</feature>
<feature type="compositionally biased region" description="Low complexity" evidence="6">
    <location>
        <begin position="3126"/>
        <end position="3141"/>
    </location>
</feature>
<feature type="region of interest" description="Disordered" evidence="6">
    <location>
        <begin position="2434"/>
        <end position="2466"/>
    </location>
</feature>
<dbReference type="SUPFAM" id="SSF48403">
    <property type="entry name" value="Ankyrin repeat"/>
    <property type="match status" value="2"/>
</dbReference>
<proteinExistence type="predicted"/>
<dbReference type="OrthoDB" id="3156807at2759"/>
<dbReference type="SMART" id="SM00248">
    <property type="entry name" value="ANK"/>
    <property type="match status" value="6"/>
</dbReference>
<evidence type="ECO:0000256" key="3">
    <source>
        <dbReference type="ARBA" id="ARBA00022806"/>
    </source>
</evidence>
<evidence type="ECO:0000256" key="4">
    <source>
        <dbReference type="ARBA" id="ARBA00022840"/>
    </source>
</evidence>
<feature type="region of interest" description="Disordered" evidence="6">
    <location>
        <begin position="3105"/>
        <end position="3144"/>
    </location>
</feature>
<reference evidence="7 8" key="1">
    <citation type="journal article" date="2018" name="Sci. Rep.">
        <title>Comparative analysis of the Pocillopora damicornis genome highlights role of immune system in coral evolution.</title>
        <authorList>
            <person name="Cunning R."/>
            <person name="Bay R.A."/>
            <person name="Gillette P."/>
            <person name="Baker A.C."/>
            <person name="Traylor-Knowles N."/>
        </authorList>
    </citation>
    <scope>NUCLEOTIDE SEQUENCE [LARGE SCALE GENOMIC DNA]</scope>
    <source>
        <strain evidence="7">RSMAS</strain>
        <tissue evidence="7">Whole animal</tissue>
    </source>
</reference>
<evidence type="ECO:0000313" key="8">
    <source>
        <dbReference type="Proteomes" id="UP000275408"/>
    </source>
</evidence>
<keyword evidence="1" id="KW-0547">Nucleotide-binding</keyword>
<dbReference type="PANTHER" id="PTHR21529">
    <property type="entry name" value="MAMMARY TURMOR VIRUS RECEPTOR HOMOLOG 1, 2 MTVR1, 2"/>
    <property type="match status" value="1"/>
</dbReference>
<evidence type="ECO:0000256" key="6">
    <source>
        <dbReference type="SAM" id="MobiDB-lite"/>
    </source>
</evidence>
<protein>
    <recommendedName>
        <fullName evidence="9">UvrD-like helicase ATP-binding domain-containing protein</fullName>
    </recommendedName>
</protein>
<dbReference type="GO" id="GO:0016787">
    <property type="term" value="F:hydrolase activity"/>
    <property type="evidence" value="ECO:0007669"/>
    <property type="project" value="UniProtKB-KW"/>
</dbReference>
<evidence type="ECO:0008006" key="9">
    <source>
        <dbReference type="Google" id="ProtNLM"/>
    </source>
</evidence>
<evidence type="ECO:0000256" key="1">
    <source>
        <dbReference type="ARBA" id="ARBA00022741"/>
    </source>
</evidence>
<keyword evidence="8" id="KW-1185">Reference proteome</keyword>
<evidence type="ECO:0000256" key="5">
    <source>
        <dbReference type="SAM" id="Coils"/>
    </source>
</evidence>
<dbReference type="Gene3D" id="3.40.50.300">
    <property type="entry name" value="P-loop containing nucleotide triphosphate hydrolases"/>
    <property type="match status" value="4"/>
</dbReference>
<dbReference type="SUPFAM" id="SSF52540">
    <property type="entry name" value="P-loop containing nucleoside triphosphate hydrolases"/>
    <property type="match status" value="2"/>
</dbReference>
<dbReference type="InterPro" id="IPR039904">
    <property type="entry name" value="TRANK1"/>
</dbReference>
<name>A0A3M6U331_POCDA</name>
<evidence type="ECO:0000256" key="2">
    <source>
        <dbReference type="ARBA" id="ARBA00022801"/>
    </source>
</evidence>
<dbReference type="SUPFAM" id="SSF48452">
    <property type="entry name" value="TPR-like"/>
    <property type="match status" value="1"/>
</dbReference>
<keyword evidence="5" id="KW-0175">Coiled coil</keyword>
<feature type="compositionally biased region" description="Acidic residues" evidence="6">
    <location>
        <begin position="2437"/>
        <end position="2446"/>
    </location>
</feature>
<dbReference type="PANTHER" id="PTHR21529:SF4">
    <property type="entry name" value="TPR AND ANKYRIN REPEAT-CONTAINING PROTEIN 1"/>
    <property type="match status" value="1"/>
</dbReference>
<dbReference type="EMBL" id="RCHS01002311">
    <property type="protein sequence ID" value="RMX48103.1"/>
    <property type="molecule type" value="Genomic_DNA"/>
</dbReference>
<comment type="caution">
    <text evidence="7">The sequence shown here is derived from an EMBL/GenBank/DDBJ whole genome shotgun (WGS) entry which is preliminary data.</text>
</comment>
<sequence>MADFPDWRVESPEDSAFKWLCEGQYMKAILSFESWILRTKHTWTDDKEKKLGDLYRGLAEAYWHVHCPDDALEQILRCVWENCHEFSERHVSRWTILADKQVENPEFKLKGYQIALQFVPPHDLFKRSHLLSKMLLFCCESGSSFQTMAGLFMCAANEIEVCEQEDLAKIWLDCGKKILPFRDSLKISVECFTLAQRFLPSDEDKMKARLCFLRAKTILSIGESSQYAQAKKDAQTYVALRPSKTKGYSLLWECSLRCHNYKEALVNFGIAQETLKDRQEEKYQEFYKFFTSAVSQKASEVFKEECPVAGCLVERLISECAAKETVKYLSVLFLDGCWATTCDASCVPLDRVLKSDIENRDELVKILLEKKALPNGLLNRSKSPLSICIEEDCLDLALILLQYGADEKELVQKDGETALHASLQIALNSKKGNLEIFQFFLDGKRSDAVDVQDKDGNTLLHLLCQGRMNSKKREAMNLVLRAGANTFFNDERITLLSSASECFESSSSCETNTPEQESKNEGNEVEGERNLTERSKNISRKRKIDKKATSKQSVLSTNSIVGVQTESLSVIRRDIGSMIQNLDIRDWIKKNESTEVVERSENPKNESGQTQSDSVMHERLEPWKIKLFVEKVGTLALGRHNWSQDLCKILKGVPKNCGMRLYEAKLTKAARIIWECAVAFSPQYSYEDEKGKVTIYSEVIRVWDIVFDHDNISRAKDNIVTSFIRGKEGVARKELKRLQSPDQGPNLYCRRSRDFLSGYPTLLAVPKENVPRNEANEDQVTFFPPVSHNDNEYQVLKFYHLSTAMIQTILKQQPCHVVLDFPFRVTEEEHAIINFEPFPQSSIILIGRSGTGKTTCILYRLWRDFENYWGNAVKSGPLMPKKIGFLPEDQWDSDSSKVNVPAGRQLDENEDGCSREVTSKDDDGIASFLSPSPESEESLEHFHQLFVTKNGVLCQQISKNFIALSHASSFVEHSTKAYTVKPVKLQEIDDSATGWPQFLNARDFYVMLDASLPEPYFFPRNDDGSLGPRAQNWGEEDNRFSDIPLLEEDDAKDDSDEEDEHTEVEISSLEKDKEMVLVSYDIFEKQLWPMMCKKKKDVNFHPSLVWMEIRSFIKGSYEALHTKNGYLCSEKYQEIGQKRAPNFTADREAIYKLFLSYEKVRKSSNMFDENDLVFDLYRRLRQGGVPDWSIHKLYVDETQDFTQAELMLLISCCRDPNGIFLTGDTAQSIMQGISFRFEDLRSLFYYMKKNCKDEAAQTQVVVPELKKLIWNYRSHSGILNLASSVVSILQEYFPESFDKLDKDQGQLDGPKPVLLESCSPSDLAIILRGYKRKTTAIEFGAHQAILVASNEARERLPEELSHALVLTIYEAKGLEFDDVLVYNFFKDSKARIEWGTVTHFLLNVSVSETGNSLEFQSRPVLFDPDRHKLLKAELKQLYTAVTRARANVWFFDEDEENRRPVFEYFEQLGLAEVVSLKEEGEGSTSGNQPLEKMFPKESSLMEWQNQGDFFYSKKLWNVAEKCFKKSGNEDMSRKCKAYLQADYALSLRNDPQRQKDEFLRAAYQFLQCKMIRQTKACLYNAREHSLFASLLQKLGKERKAATVFERNGHYLEASQCLEATADYRGAVDTLLRGSLCNKAIEVVKRFSKLTSEEQKLTKHPGRTLDELYLELAEFNRRRGNTADMSSSLQHVESTDTRIEFLMKHRFLEDAVKELEKLGRSREAANIMRENGSFLIAAKYAQTSGNSVLAADCIFAHVRVSKTMTDEERQARLEEAKQLYEVARKKNSVGEVLLRQAKLSRDAKKVLQAMEIFSDPSVSNTCSNLECVETLVEMVGDDSQILEKKNWTLVKLVENVIKLIFSLDIPAPDFKTQKALERCEEHFGIYREGDPKTRVVRFKEGDRFLSISLALEKDTLAGSKWELNLLHVRTRIAENLLHRLINLIPKVRKFLRKEIDSHKTCQMFLVGMPCSDESCQYQHCLPTKESTDSLFWALSHEVYLDAQANDFWKLEEKYSSHETGHNFGSRRPLSTSTKESGKPFPKDSYQSCRNFLQFFFSPIGISSSICSGKYISLVRSRKFIQQSLYKCVDKLWRSELTRRERISDINCFFTVSNLLQLLGSPPSTILSWIKKEEEHFWITLQYESQNRKPRIPQSVGMVIEENSRRCTLFSRWWEVSKRLLHVHGRILNSGHYAVRRFLKMSVNPGKQLPFPDPKNFLSIMEYQFVVHVALAIFVSSLSLRVCLPRSYLSVVIFWDALNCTTRNHFEIHRAVELFRFSSTTIARVKRFLGDTISLMLGGYSPKFNVLDHVLRTQSCINSGETERAVILVLTMLCNCGQLLSTENEIILLRNLFAQVPDEVILPKRISSCLEQVRQAKGLRQIVAILQDLLKNRKEELCDVYWRFRTIRGDEVDFKRYIDTFNTDADTLSTLIHETPELPGDDALEPEEEHGLHIEEDQPTSDLDPSSNSMLQDIEKEEAMRAELWKKEMTSETGEHAEVDFGQFITQNDISSPFVNAKVDKSGCGVCNVFFSNEQTGIEENLEQANEPGHYANDFESHLSENSPHWKKLEQFNAYEYLIIQKVVPLQFMFETLVKKVEDQLEIAGKQNMPLSILSNMLNKVKMTHAALRELTSTIQQEGNWAETTLVEGAVMALTKSLEACQEELQKETQPKDHDSLNSAKDVEDVEDVEYLHLGPEDLQAAAFDWLNQGFYFEAIDAFQLAKKNRCDKNLGKLRRGLAQAFYCIDKVQDALNEIQLCITEGNHVRSEERANLWMALADKRGTHSRERQFAFVGYEIALHFVPPHNFLLMSDLLSKMLLLCGEMGPSFAQKATTFIKKAQEIQTCPSQELADIWCNCGKRLMASKSFGKISLECFALAETFLPEPDKCIKANISYSRASAILSASMSSHYQLAVNDARTYVEQFPSFEGYTLLWKCCLCVQECNDALTTFKKAQEIMEDKRERRYKEFVEFFSTAYGADDNDLVEKDGDSILHESLRIGLRKGNFAILKLFLDEKRYSVDLQDADGNTLLHILCRGKINSKRQEAMQLVLEAGGNPLISNKQKQKPMDLLTALVGDNRRNLLSLAQENFNTEPSLDSNSVEQNLEEKLDGAKVEGGSIEEPESPRPLSDNPTTPPSMSSSKSNNLKKEPLAIVRERVLSLIKKLDVRDLLKTSKKVKKVIPHEKAELYVNREEQYCGSHQQQICRVEEDNRTFLKHESNEFLVDKGNDDNVVKLSSFEGLPWDVECTAKVWKILSDKRLESWIKDRFFDKVRSLAQGRDNWTPHLCKRLEGLPKSRGMLLYETRLTDAARIIWECAVAFSPRYSDKDSEMKSTIYSETIRIWDIEFDHDNVSRAIENIVTSFTRGKGCNLRKELRGIPREEASQNQGPNLYVKLTEENMCARSSTQVKREEEAVNSEMSDDEVTFFPPASHNDNEYQVLKFYHLSSAMIQAIREQQSCNVEIDFPFRVTEEEYDIINFEPTPQSSIILIGRSGTGKTTCILYRLWKCFLQYWRSASKSGPWIPKNTVFLPKESPESYLEKPNTDHDVENTHIKLQKAQSSCDSGVAAGDCDEVTACCLEDLSEQIRTGSESGERFEHLHQLFVTKNGVLCQEIQKNFKALSQACLFIKHDSKPDKAAPLKLQDVDDTSEAWPLFLNARDFYIMLDASLPEPYFFPRNEDGSYEALHTGSGHLSFEKYQRIGRKRASNFKDESRTEVYKLFRSYEHFRKLSNMFDENDVVFHLYHRLRQCVVPDWSIHELYVDETQDFTQAELMLLIRCCRDPNAIFLTGDTAQSVMRGISFRFEDLGSLFFYLNENYKAVGAQAEIVVPKRKQLILNYRSHSGVLSLASSVVDILQKYFPKSFDKLDKDQGQLDGPKPVLLESCSPSDLAIILRGNKRETTTIEFGAHQVILVASNEARESLPEELSHALVLTIYEAKGLEFDDVLVYNFFKDSQACAEWRVVTQYLVEVVGNETGKVKSRPLAFNFEKHRILNSELKQLYTAVTRARANVWFFDEDEENRRPVFEYFEQLGLVNVAKLQTDMGNDPCCSQALQNMFSRSSSPEEWEKQGNFFFSKKLWKVAEKCFAICGNGEMSQKCKAYVQADYARTLHSEPRRLKEEFLRAADQFLQCNMILETKVCLYNARERTLYASLLQRLGEEKDAIKWFERAGSFLEASRCLEKLGNYKEAVEVLIRGNLYQKAIDVLKRFEKLSSTDQKEVLAPGRSLQELCLASAELSFKGGNMTEMHNSLKFVNPVEIRVEFLKKRKLLDDAANEFLKEGKAVEAAKIMREKGSFLVAADYAKRSGHHRLAADCTLALVRSTVDLPREEQAKHLREAKNLYKEAGQMNGFAEVLLEEAKCIADCTKAVEAAGIFNSPTNYNICGELECVGVMLDCTHPDHPGLSDINTFLAVRLVRNVLQLIKSLNASNLDVMTQKEIDRCEEYFGLFREVDPSKRVIRRKEGDRFLYFAQRLQKRPFAGNRWELDLQDVRERIAEVLFNRVTQLIQSIRVLLDKTFITNQSCQNFLMGFPCNSGSCHLQHKPPSQNTNAALFKAILDEMYLDAQAYDFQKLEKKYDRWEINSPNPTKDSENPFPRDGFASCEKLFEFLFPASGQSADFPLHSYISYFRDRTPWFFKQRLLKFAEEVWQKRATNEDKLQSADVFLTVSHLLQLIGSPSSRILSWIADTEEEFRRSCVMLNGKPSIPKTVGIVVEEGTKMTLFSRWWEMSKTYLHACGDVVEAGHNAIRRFLSMTANPGKRLPFPLPKNCLDILEYFMCVFLTLFARLQQAQNSRDLVCLPARYLSVMSFWNNLNCTTSEHVEIYQAVFLYQSHPSTISDVKKFLRDMVSLMLGGYSQKFNVLKKVLHRKESIRTGEAERALILVLTLLCNSGHSVPHESEFRLLKNLYIKPLPEVKLPDRMVVCLEQVQEAKGIREIVVILQNLLREKGEKLCTVHWENVHRQLWWQEVNPECYRNNFCTNVLERLAQRTEELPAEEVIESKDVEEGLLDELNADEDHPIRDLDRSQTDKLEAIEREEVIQAESWEESNEMEALIPEEIPHQQDALEDPVNSYFSPFKVDQSGCSICNVRFSSEKSDKVQFSGEEWEKQPDDKNPISSSFTDYSTLESHQAVGSPHFKKIEEFNAYRRLFVDELLPQHTKLSSLTSQAESLLRTAEQLGRQMSILSNKMDEVKRAETNIADITNDIQHHCNWANLEPFKAAIAALKKALKSCEEEILSEKNSRLTDESRLVPSVVSDPSDWDLDNDQDGMAGRYAHVPGLRKKK</sequence>
<keyword evidence="4" id="KW-0067">ATP-binding</keyword>
<feature type="region of interest" description="Disordered" evidence="6">
    <location>
        <begin position="594"/>
        <end position="615"/>
    </location>
</feature>
<feature type="compositionally biased region" description="Basic and acidic residues" evidence="6">
    <location>
        <begin position="516"/>
        <end position="536"/>
    </location>
</feature>
<feature type="coiled-coil region" evidence="5">
    <location>
        <begin position="5160"/>
        <end position="5241"/>
    </location>
</feature>
<accession>A0A3M6U331</accession>